<evidence type="ECO:0000256" key="1">
    <source>
        <dbReference type="ARBA" id="ARBA00008725"/>
    </source>
</evidence>
<evidence type="ECO:0000313" key="4">
    <source>
        <dbReference type="EMBL" id="KHA70339.1"/>
    </source>
</evidence>
<dbReference type="Gene3D" id="3.40.190.10">
    <property type="entry name" value="Periplasmic binding protein-like II"/>
    <property type="match status" value="2"/>
</dbReference>
<dbReference type="PANTHER" id="PTHR42996:SF1">
    <property type="entry name" value="PHOSPHATE-BINDING PROTEIN PSTS"/>
    <property type="match status" value="1"/>
</dbReference>
<dbReference type="PATRIC" id="fig|587753.9.peg.4531"/>
<evidence type="ECO:0000259" key="3">
    <source>
        <dbReference type="Pfam" id="PF12849"/>
    </source>
</evidence>
<name>A0A0A6D6Y5_9PSED</name>
<dbReference type="Pfam" id="PF12849">
    <property type="entry name" value="PBP_like_2"/>
    <property type="match status" value="1"/>
</dbReference>
<feature type="chain" id="PRO_5002025577" evidence="2">
    <location>
        <begin position="24"/>
        <end position="368"/>
    </location>
</feature>
<dbReference type="OrthoDB" id="9801510at2"/>
<dbReference type="PANTHER" id="PTHR42996">
    <property type="entry name" value="PHOSPHATE-BINDING PROTEIN PSTS"/>
    <property type="match status" value="1"/>
</dbReference>
<sequence>MFKQRMMVAVLSGVALVSSSAGAVTGGGATIPAKLYKGASDSIFPASFSYAATGSGIGKSAFLTNNAAQFGTTGTVHFAASESILTATEIATYNASLASAYGPLIQIPSVVTPVVIVYKKAGQTALNLTSAQLCDAMSGAATTWGALLGTSDSTPIRLVYPSYSSGGTEVLSRHLNAVCPIRFSTNAIFTSARINAGSSIPSNWVSVGADGDVNAMVNSVDGSIGYLGPDGLDVKNNAVVARINGVLPTLADSTLALVPVLHPPTRVVEPSAWGQVIAKPSSGYSISATSNLIFSQCYKDAAVASEIKSFLSKHYSYPGNVPSNRAHGFVGMADKMREAVIANFVTNTSGENLDINNPSICNGIGRPL</sequence>
<protein>
    <submittedName>
        <fullName evidence="4">Alkaline phosphatase</fullName>
    </submittedName>
</protein>
<organism evidence="4 5">
    <name type="scientific">Pseudomonas chlororaphis</name>
    <dbReference type="NCBI Taxonomy" id="587753"/>
    <lineage>
        <taxon>Bacteria</taxon>
        <taxon>Pseudomonadati</taxon>
        <taxon>Pseudomonadota</taxon>
        <taxon>Gammaproteobacteria</taxon>
        <taxon>Pseudomonadales</taxon>
        <taxon>Pseudomonadaceae</taxon>
        <taxon>Pseudomonas</taxon>
    </lineage>
</organism>
<dbReference type="Proteomes" id="UP000030564">
    <property type="component" value="Unassembled WGS sequence"/>
</dbReference>
<dbReference type="SUPFAM" id="SSF53850">
    <property type="entry name" value="Periplasmic binding protein-like II"/>
    <property type="match status" value="1"/>
</dbReference>
<evidence type="ECO:0000256" key="2">
    <source>
        <dbReference type="SAM" id="SignalP"/>
    </source>
</evidence>
<comment type="caution">
    <text evidence="4">The sequence shown here is derived from an EMBL/GenBank/DDBJ whole genome shotgun (WGS) entry which is preliminary data.</text>
</comment>
<keyword evidence="2" id="KW-0732">Signal</keyword>
<proteinExistence type="inferred from homology"/>
<reference evidence="4 5" key="1">
    <citation type="submission" date="2014-10" db="EMBL/GenBank/DDBJ databases">
        <title>Draft genome sequence of Pseudomonas chlororaphis EA105.</title>
        <authorList>
            <person name="McCully L.M."/>
            <person name="Bitzer A.S."/>
            <person name="Spence C."/>
            <person name="Bais H."/>
            <person name="Silby M.W."/>
        </authorList>
    </citation>
    <scope>NUCLEOTIDE SEQUENCE [LARGE SCALE GENOMIC DNA]</scope>
    <source>
        <strain evidence="4 5">EA105</strain>
    </source>
</reference>
<dbReference type="AlphaFoldDB" id="A0A0A6D6Y5"/>
<accession>A0A0A6D6Y5</accession>
<dbReference type="InterPro" id="IPR050962">
    <property type="entry name" value="Phosphate-bind_PstS"/>
</dbReference>
<feature type="domain" description="PBP" evidence="3">
    <location>
        <begin position="45"/>
        <end position="242"/>
    </location>
</feature>
<dbReference type="EMBL" id="JSFK01000040">
    <property type="protein sequence ID" value="KHA70339.1"/>
    <property type="molecule type" value="Genomic_DNA"/>
</dbReference>
<comment type="similarity">
    <text evidence="1">Belongs to the PstS family.</text>
</comment>
<feature type="signal peptide" evidence="2">
    <location>
        <begin position="1"/>
        <end position="23"/>
    </location>
</feature>
<dbReference type="InterPro" id="IPR024370">
    <property type="entry name" value="PBP_domain"/>
</dbReference>
<evidence type="ECO:0000313" key="5">
    <source>
        <dbReference type="Proteomes" id="UP000030564"/>
    </source>
</evidence>
<gene>
    <name evidence="4" type="ORF">NZ35_25925</name>
</gene>